<sequence>CKDPRSSNGFQLRFKKHIVNAVTKGLTAAMALRRSKMATVAPVADYASGAFRTVATAVSEAEAGIQPFHNRHMGKATKRWIDIQALLKSNPLRKLRTITIRSFISPLQRIAQPLKATKTERIETIQAFTVLLWTVRILTICEKDGDKAIEIANKAVGILIATSASTRSGIVGIGGCIRDTQEDNNGNNMSS</sequence>
<evidence type="ECO:0000313" key="2">
    <source>
        <dbReference type="Proteomes" id="UP000001745"/>
    </source>
</evidence>
<name>B8LW95_TALSN</name>
<accession>B8LW95</accession>
<reference evidence="2" key="1">
    <citation type="journal article" date="2015" name="Genome Announc.">
        <title>Genome sequence of the AIDS-associated pathogen Penicillium marneffei (ATCC18224) and its near taxonomic relative Talaromyces stipitatus (ATCC10500).</title>
        <authorList>
            <person name="Nierman W.C."/>
            <person name="Fedorova-Abrams N.D."/>
            <person name="Andrianopoulos A."/>
        </authorList>
    </citation>
    <scope>NUCLEOTIDE SEQUENCE [LARGE SCALE GENOMIC DNA]</scope>
    <source>
        <strain evidence="2">ATCC 10500 / CBS 375.48 / QM 6759 / NRRL 1006</strain>
    </source>
</reference>
<dbReference type="Proteomes" id="UP000001745">
    <property type="component" value="Unassembled WGS sequence"/>
</dbReference>
<organism evidence="1 2">
    <name type="scientific">Talaromyces stipitatus (strain ATCC 10500 / CBS 375.48 / QM 6759 / NRRL 1006)</name>
    <name type="common">Penicillium stipitatum</name>
    <dbReference type="NCBI Taxonomy" id="441959"/>
    <lineage>
        <taxon>Eukaryota</taxon>
        <taxon>Fungi</taxon>
        <taxon>Dikarya</taxon>
        <taxon>Ascomycota</taxon>
        <taxon>Pezizomycotina</taxon>
        <taxon>Eurotiomycetes</taxon>
        <taxon>Eurotiomycetidae</taxon>
        <taxon>Eurotiales</taxon>
        <taxon>Trichocomaceae</taxon>
        <taxon>Talaromyces</taxon>
        <taxon>Talaromyces sect. Talaromyces</taxon>
    </lineage>
</organism>
<dbReference type="VEuPathDB" id="FungiDB:TSTA_075010"/>
<keyword evidence="2" id="KW-1185">Reference proteome</keyword>
<dbReference type="OrthoDB" id="3261222at2759"/>
<gene>
    <name evidence="1" type="ORF">TSTA_075010</name>
</gene>
<dbReference type="STRING" id="441959.B8LW95"/>
<protein>
    <submittedName>
        <fullName evidence="1">Uncharacterized protein</fullName>
    </submittedName>
</protein>
<dbReference type="GeneID" id="8099991"/>
<dbReference type="InParanoid" id="B8LW95"/>
<dbReference type="EMBL" id="EQ962652">
    <property type="protein sequence ID" value="EED24123.1"/>
    <property type="molecule type" value="Genomic_DNA"/>
</dbReference>
<feature type="non-terminal residue" evidence="1">
    <location>
        <position position="1"/>
    </location>
</feature>
<dbReference type="AlphaFoldDB" id="B8LW95"/>
<dbReference type="RefSeq" id="XP_002341510.1">
    <property type="nucleotide sequence ID" value="XM_002341469.1"/>
</dbReference>
<dbReference type="HOGENOM" id="CLU_122673_0_0_1"/>
<dbReference type="PhylomeDB" id="B8LW95"/>
<proteinExistence type="predicted"/>
<evidence type="ECO:0000313" key="1">
    <source>
        <dbReference type="EMBL" id="EED24123.1"/>
    </source>
</evidence>